<dbReference type="InterPro" id="IPR000594">
    <property type="entry name" value="ThiF_NAD_FAD-bd"/>
</dbReference>
<dbReference type="InterPro" id="IPR045886">
    <property type="entry name" value="ThiF/MoeB/HesA"/>
</dbReference>
<name>A0A1V9X8J5_9ACAR</name>
<dbReference type="PANTHER" id="PTHR10953:SF162">
    <property type="entry name" value="SUMO-ACTIVATING ENZYME SUBUNIT 1"/>
    <property type="match status" value="1"/>
</dbReference>
<proteinExistence type="inferred from homology"/>
<dbReference type="STRING" id="418985.A0A1V9X8J5"/>
<dbReference type="GO" id="GO:0019948">
    <property type="term" value="F:SUMO activating enzyme activity"/>
    <property type="evidence" value="ECO:0007669"/>
    <property type="project" value="TreeGrafter"/>
</dbReference>
<comment type="similarity">
    <text evidence="1">Belongs to the ubiquitin-activating E1 family.</text>
</comment>
<accession>A0A1V9X8J5</accession>
<dbReference type="GO" id="GO:0031510">
    <property type="term" value="C:SUMO activating enzyme complex"/>
    <property type="evidence" value="ECO:0007669"/>
    <property type="project" value="TreeGrafter"/>
</dbReference>
<comment type="caution">
    <text evidence="3">The sequence shown here is derived from an EMBL/GenBank/DDBJ whole genome shotgun (WGS) entry which is preliminary data.</text>
</comment>
<dbReference type="PANTHER" id="PTHR10953">
    <property type="entry name" value="UBIQUITIN-ACTIVATING ENZYME E1"/>
    <property type="match status" value="1"/>
</dbReference>
<evidence type="ECO:0000313" key="3">
    <source>
        <dbReference type="EMBL" id="OQR69726.1"/>
    </source>
</evidence>
<dbReference type="GO" id="GO:0016925">
    <property type="term" value="P:protein sumoylation"/>
    <property type="evidence" value="ECO:0007669"/>
    <property type="project" value="TreeGrafter"/>
</dbReference>
<dbReference type="EMBL" id="MNPL01020026">
    <property type="protein sequence ID" value="OQR69726.1"/>
    <property type="molecule type" value="Genomic_DNA"/>
</dbReference>
<dbReference type="SUPFAM" id="SSF69572">
    <property type="entry name" value="Activating enzymes of the ubiquitin-like proteins"/>
    <property type="match status" value="1"/>
</dbReference>
<dbReference type="Pfam" id="PF00899">
    <property type="entry name" value="ThiF"/>
    <property type="match status" value="1"/>
</dbReference>
<feature type="domain" description="THIF-type NAD/FAD binding fold" evidence="2">
    <location>
        <begin position="22"/>
        <end position="312"/>
    </location>
</feature>
<gene>
    <name evidence="3" type="ORF">BIW11_12084</name>
</gene>
<dbReference type="FunCoup" id="A0A1V9X8J5">
    <property type="interactions" value="2161"/>
</dbReference>
<evidence type="ECO:0000313" key="4">
    <source>
        <dbReference type="Proteomes" id="UP000192247"/>
    </source>
</evidence>
<dbReference type="OrthoDB" id="412647at2759"/>
<protein>
    <submittedName>
        <fullName evidence="3">SUMO-activating enzyme subunit 1-like</fullName>
    </submittedName>
</protein>
<reference evidence="3 4" key="1">
    <citation type="journal article" date="2017" name="Gigascience">
        <title>Draft genome of the honey bee ectoparasitic mite, Tropilaelaps mercedesae, is shaped by the parasitic life history.</title>
        <authorList>
            <person name="Dong X."/>
            <person name="Armstrong S.D."/>
            <person name="Xia D."/>
            <person name="Makepeace B.L."/>
            <person name="Darby A.C."/>
            <person name="Kadowaki T."/>
        </authorList>
    </citation>
    <scope>NUCLEOTIDE SEQUENCE [LARGE SCALE GENOMIC DNA]</scope>
    <source>
        <strain evidence="3">Wuxi-XJTLU</strain>
    </source>
</reference>
<evidence type="ECO:0000259" key="2">
    <source>
        <dbReference type="Pfam" id="PF00899"/>
    </source>
</evidence>
<sequence>MKRYANESAISEELTDEERKLYDRQIRLWGLDAQKRLNKFRVCVAGLTGLGAEVAKNVILAGVARVVLLDHKTVTGEDLHSQFMVTPDDVGKNRAHSSLRYARRLNPMVDVSAAGEDILSKHDDFLKSFDMIVVCDMIPTQKIFEFNDLCRKHNVKLIVGHVLAGLGFFMSDLMTFRYVQETVIHLKEGKKSRHEEKSEEFPPLREILNAKFVNKKSGGALNKRSCRLAFQFHLLLAHYEKVSTAPKAKEELAKFVPEVANRLEVDEDRFAVDSLDELLKMEPNPIAAIVGGVLGQEVIKVASQNSKPFCNVFLFDGDNCVGTAELFK</sequence>
<dbReference type="InterPro" id="IPR035985">
    <property type="entry name" value="Ubiquitin-activating_enz"/>
</dbReference>
<dbReference type="Gene3D" id="3.40.50.720">
    <property type="entry name" value="NAD(P)-binding Rossmann-like Domain"/>
    <property type="match status" value="1"/>
</dbReference>
<evidence type="ECO:0000256" key="1">
    <source>
        <dbReference type="ARBA" id="ARBA00005673"/>
    </source>
</evidence>
<dbReference type="AlphaFoldDB" id="A0A1V9X8J5"/>
<dbReference type="InParanoid" id="A0A1V9X8J5"/>
<keyword evidence="4" id="KW-1185">Reference proteome</keyword>
<dbReference type="Proteomes" id="UP000192247">
    <property type="component" value="Unassembled WGS sequence"/>
</dbReference>
<organism evidence="3 4">
    <name type="scientific">Tropilaelaps mercedesae</name>
    <dbReference type="NCBI Taxonomy" id="418985"/>
    <lineage>
        <taxon>Eukaryota</taxon>
        <taxon>Metazoa</taxon>
        <taxon>Ecdysozoa</taxon>
        <taxon>Arthropoda</taxon>
        <taxon>Chelicerata</taxon>
        <taxon>Arachnida</taxon>
        <taxon>Acari</taxon>
        <taxon>Parasitiformes</taxon>
        <taxon>Mesostigmata</taxon>
        <taxon>Gamasina</taxon>
        <taxon>Dermanyssoidea</taxon>
        <taxon>Laelapidae</taxon>
        <taxon>Tropilaelaps</taxon>
    </lineage>
</organism>
<dbReference type="GO" id="GO:0005737">
    <property type="term" value="C:cytoplasm"/>
    <property type="evidence" value="ECO:0007669"/>
    <property type="project" value="TreeGrafter"/>
</dbReference>